<dbReference type="InterPro" id="IPR013087">
    <property type="entry name" value="Znf_C2H2_type"/>
</dbReference>
<feature type="compositionally biased region" description="Low complexity" evidence="2">
    <location>
        <begin position="267"/>
        <end position="279"/>
    </location>
</feature>
<name>A0AAD7EHP2_9AGAR</name>
<dbReference type="Proteomes" id="UP001218218">
    <property type="component" value="Unassembled WGS sequence"/>
</dbReference>
<accession>A0AAD7EHP2</accession>
<organism evidence="4 5">
    <name type="scientific">Mycena albidolilacea</name>
    <dbReference type="NCBI Taxonomy" id="1033008"/>
    <lineage>
        <taxon>Eukaryota</taxon>
        <taxon>Fungi</taxon>
        <taxon>Dikarya</taxon>
        <taxon>Basidiomycota</taxon>
        <taxon>Agaricomycotina</taxon>
        <taxon>Agaricomycetes</taxon>
        <taxon>Agaricomycetidae</taxon>
        <taxon>Agaricales</taxon>
        <taxon>Marasmiineae</taxon>
        <taxon>Mycenaceae</taxon>
        <taxon>Mycena</taxon>
    </lineage>
</organism>
<evidence type="ECO:0000259" key="3">
    <source>
        <dbReference type="PROSITE" id="PS50157"/>
    </source>
</evidence>
<feature type="region of interest" description="Disordered" evidence="2">
    <location>
        <begin position="202"/>
        <end position="286"/>
    </location>
</feature>
<keyword evidence="1" id="KW-0863">Zinc-finger</keyword>
<sequence>MPNSPAPLNAHADPKMVSYVLYNLPSRCSRLIRNHHPMFLSVAIEDLLASELEIKLSHVDGRLSCDFKPNVHHKRDSSTHQTFSGGIINIRSVLGEHGHVLGLYASPTKTSIPAADSLALTADSTAQEGPLSTIAMNMDYDPLIFPDTLPLQGYYPAASTSSGAISSPNFHAELPNNWELEFATSCMSAGMNDHINLDHQLSGLFLPTPPPNSPSSDHSSLQANTSSLLPDVHSASASPSPSSSTSTSDPSPSHANFTCVSPPTPAPSTSAIPPADTASGKSARRGQYPCLHPSCSRVLTSPYTRQVHMGTHKAKPRKAFTCTLGCGEVFTRQHDRHRHEVALHGKECAHVCARCNRFFSTEKMLGRHVCRGHRQSGIQWPLGDNEVDGIKSALMTAVSTPDNEHASGPENMAFKNTVAVY</sequence>
<evidence type="ECO:0000313" key="4">
    <source>
        <dbReference type="EMBL" id="KAJ7321849.1"/>
    </source>
</evidence>
<proteinExistence type="predicted"/>
<keyword evidence="1" id="KW-0862">Zinc</keyword>
<gene>
    <name evidence="4" type="ORF">DFH08DRAFT_1030454</name>
</gene>
<dbReference type="Gene3D" id="3.30.160.60">
    <property type="entry name" value="Classic Zinc Finger"/>
    <property type="match status" value="1"/>
</dbReference>
<feature type="compositionally biased region" description="Low complexity" evidence="2">
    <location>
        <begin position="234"/>
        <end position="253"/>
    </location>
</feature>
<evidence type="ECO:0000313" key="5">
    <source>
        <dbReference type="Proteomes" id="UP001218218"/>
    </source>
</evidence>
<comment type="caution">
    <text evidence="4">The sequence shown here is derived from an EMBL/GenBank/DDBJ whole genome shotgun (WGS) entry which is preliminary data.</text>
</comment>
<keyword evidence="5" id="KW-1185">Reference proteome</keyword>
<dbReference type="AlphaFoldDB" id="A0AAD7EHP2"/>
<protein>
    <recommendedName>
        <fullName evidence="3">C2H2-type domain-containing protein</fullName>
    </recommendedName>
</protein>
<feature type="domain" description="C2H2-type" evidence="3">
    <location>
        <begin position="320"/>
        <end position="349"/>
    </location>
</feature>
<dbReference type="EMBL" id="JARIHO010000049">
    <property type="protein sequence ID" value="KAJ7321849.1"/>
    <property type="molecule type" value="Genomic_DNA"/>
</dbReference>
<evidence type="ECO:0000256" key="1">
    <source>
        <dbReference type="PROSITE-ProRule" id="PRU00042"/>
    </source>
</evidence>
<dbReference type="PROSITE" id="PS00028">
    <property type="entry name" value="ZINC_FINGER_C2H2_1"/>
    <property type="match status" value="2"/>
</dbReference>
<dbReference type="GO" id="GO:0008270">
    <property type="term" value="F:zinc ion binding"/>
    <property type="evidence" value="ECO:0007669"/>
    <property type="project" value="UniProtKB-KW"/>
</dbReference>
<evidence type="ECO:0000256" key="2">
    <source>
        <dbReference type="SAM" id="MobiDB-lite"/>
    </source>
</evidence>
<reference evidence="4" key="1">
    <citation type="submission" date="2023-03" db="EMBL/GenBank/DDBJ databases">
        <title>Massive genome expansion in bonnet fungi (Mycena s.s.) driven by repeated elements and novel gene families across ecological guilds.</title>
        <authorList>
            <consortium name="Lawrence Berkeley National Laboratory"/>
            <person name="Harder C.B."/>
            <person name="Miyauchi S."/>
            <person name="Viragh M."/>
            <person name="Kuo A."/>
            <person name="Thoen E."/>
            <person name="Andreopoulos B."/>
            <person name="Lu D."/>
            <person name="Skrede I."/>
            <person name="Drula E."/>
            <person name="Henrissat B."/>
            <person name="Morin E."/>
            <person name="Kohler A."/>
            <person name="Barry K."/>
            <person name="LaButti K."/>
            <person name="Morin E."/>
            <person name="Salamov A."/>
            <person name="Lipzen A."/>
            <person name="Mereny Z."/>
            <person name="Hegedus B."/>
            <person name="Baldrian P."/>
            <person name="Stursova M."/>
            <person name="Weitz H."/>
            <person name="Taylor A."/>
            <person name="Grigoriev I.V."/>
            <person name="Nagy L.G."/>
            <person name="Martin F."/>
            <person name="Kauserud H."/>
        </authorList>
    </citation>
    <scope>NUCLEOTIDE SEQUENCE</scope>
    <source>
        <strain evidence="4">CBHHK002</strain>
    </source>
</reference>
<dbReference type="PROSITE" id="PS50157">
    <property type="entry name" value="ZINC_FINGER_C2H2_2"/>
    <property type="match status" value="1"/>
</dbReference>
<keyword evidence="1" id="KW-0479">Metal-binding</keyword>
<dbReference type="SMART" id="SM00355">
    <property type="entry name" value="ZnF_C2H2"/>
    <property type="match status" value="3"/>
</dbReference>